<dbReference type="GeneID" id="118407270"/>
<organism evidence="2 4">
    <name type="scientific">Branchiostoma floridae</name>
    <name type="common">Florida lancelet</name>
    <name type="synonym">Amphioxus</name>
    <dbReference type="NCBI Taxonomy" id="7739"/>
    <lineage>
        <taxon>Eukaryota</taxon>
        <taxon>Metazoa</taxon>
        <taxon>Chordata</taxon>
        <taxon>Cephalochordata</taxon>
        <taxon>Leptocardii</taxon>
        <taxon>Amphioxiformes</taxon>
        <taxon>Branchiostomatidae</taxon>
        <taxon>Branchiostoma</taxon>
    </lineage>
</organism>
<dbReference type="RefSeq" id="XP_035658906.1">
    <property type="nucleotide sequence ID" value="XM_035803013.1"/>
</dbReference>
<evidence type="ECO:0000313" key="4">
    <source>
        <dbReference type="RefSeq" id="XP_035663617.1"/>
    </source>
</evidence>
<dbReference type="RefSeq" id="XP_035663617.1">
    <property type="nucleotide sequence ID" value="XM_035807724.1"/>
</dbReference>
<evidence type="ECO:0000313" key="2">
    <source>
        <dbReference type="Proteomes" id="UP000001554"/>
    </source>
</evidence>
<dbReference type="KEGG" id="bfo:118407270"/>
<reference evidence="3 4" key="2">
    <citation type="submission" date="2025-04" db="UniProtKB">
        <authorList>
            <consortium name="RefSeq"/>
        </authorList>
    </citation>
    <scope>IDENTIFICATION</scope>
    <source>
        <strain evidence="3 4">S238N-H82</strain>
        <tissue evidence="3 4">Testes</tissue>
    </source>
</reference>
<sequence>MDTRRSSERELLCEPGPIMCRSSRALLLFCETQGSSCIKVNPPNGKLAVWGGRDTPHSLEKAKQFQMIHPVCQVCKSAGVEERTRGKKKMKRRREAEDDN</sequence>
<dbReference type="AlphaFoldDB" id="A0A9J7HUF8"/>
<protein>
    <submittedName>
        <fullName evidence="3">Uncharacterized protein LOC118404061</fullName>
    </submittedName>
    <submittedName>
        <fullName evidence="4 5">Uncharacterized protein LOC118407270</fullName>
    </submittedName>
</protein>
<feature type="region of interest" description="Disordered" evidence="1">
    <location>
        <begin position="81"/>
        <end position="100"/>
    </location>
</feature>
<evidence type="ECO:0000313" key="3">
    <source>
        <dbReference type="RefSeq" id="XP_035658906.1"/>
    </source>
</evidence>
<evidence type="ECO:0000313" key="5">
    <source>
        <dbReference type="RefSeq" id="XP_035663618.1"/>
    </source>
</evidence>
<name>A0A9J7HUF8_BRAFL</name>
<dbReference type="KEGG" id="bfo:118404061"/>
<gene>
    <name evidence="4 5" type="primary">LOC118407270</name>
    <name evidence="3" type="synonym">LOC118404061</name>
</gene>
<keyword evidence="2" id="KW-1185">Reference proteome</keyword>
<dbReference type="RefSeq" id="XP_035663618.1">
    <property type="nucleotide sequence ID" value="XM_035807725.1"/>
</dbReference>
<accession>A0A9J7HUF8</accession>
<proteinExistence type="predicted"/>
<evidence type="ECO:0000256" key="1">
    <source>
        <dbReference type="SAM" id="MobiDB-lite"/>
    </source>
</evidence>
<dbReference type="Proteomes" id="UP000001554">
    <property type="component" value="Chromosome 17"/>
</dbReference>
<reference evidence="2" key="1">
    <citation type="journal article" date="2020" name="Nat. Ecol. Evol.">
        <title>Deeply conserved synteny resolves early events in vertebrate evolution.</title>
        <authorList>
            <person name="Simakov O."/>
            <person name="Marletaz F."/>
            <person name="Yue J.X."/>
            <person name="O'Connell B."/>
            <person name="Jenkins J."/>
            <person name="Brandt A."/>
            <person name="Calef R."/>
            <person name="Tung C.H."/>
            <person name="Huang T.K."/>
            <person name="Schmutz J."/>
            <person name="Satoh N."/>
            <person name="Yu J.K."/>
            <person name="Putnam N.H."/>
            <person name="Green R.E."/>
            <person name="Rokhsar D.S."/>
        </authorList>
    </citation>
    <scope>NUCLEOTIDE SEQUENCE [LARGE SCALE GENOMIC DNA]</scope>
    <source>
        <strain evidence="2">S238N-H82</strain>
    </source>
</reference>